<dbReference type="EMBL" id="ADLW01000020">
    <property type="protein sequence ID" value="EGK04771.1"/>
    <property type="molecule type" value="Genomic_DNA"/>
</dbReference>
<dbReference type="AlphaFoldDB" id="F8X4T2"/>
<proteinExistence type="predicted"/>
<comment type="caution">
    <text evidence="2">The sequence shown here is derived from an EMBL/GenBank/DDBJ whole genome shotgun (WGS) entry which is preliminary data.</text>
</comment>
<name>F8X4T2_9BACT</name>
<accession>F8X4T2</accession>
<evidence type="ECO:0000256" key="1">
    <source>
        <dbReference type="SAM" id="SignalP"/>
    </source>
</evidence>
<feature type="chain" id="PRO_5003386146" description="Peptidase S74 domain-containing protein" evidence="1">
    <location>
        <begin position="20"/>
        <end position="245"/>
    </location>
</feature>
<dbReference type="STRING" id="742767.HMPREF9456_03241"/>
<keyword evidence="3" id="KW-1185">Reference proteome</keyword>
<gene>
    <name evidence="2" type="ORF">HMPREF9456_03241</name>
</gene>
<dbReference type="OrthoDB" id="769954at2"/>
<dbReference type="eggNOG" id="COG5295">
    <property type="taxonomic scope" value="Bacteria"/>
</dbReference>
<dbReference type="GeneID" id="78083840"/>
<dbReference type="Proteomes" id="UP000006420">
    <property type="component" value="Unassembled WGS sequence"/>
</dbReference>
<sequence length="245" mass="27335">MKKTILTILLCVPTVILYAQTQTIEGNLQVTASFTARGEIWTGTRDIPDKTGLGSKLNFGGIDWSGDPVWMAKYVKTKDQTELRVNIGDDGGSSDIFSVGHTHWSDLSWRSWFVASSQGVGIGTTTPTAKLDVVGAIKGDQLDINGTIRSKEVKIEATGWSDFVFDENYNLPSLSEVESHIKENKHLPNIPSEKEVLKDGINVVEMQAKLLQKIEELTLYVIEQDKKIETQNKEIQELKERVKEN</sequence>
<dbReference type="RefSeq" id="WP_006844607.1">
    <property type="nucleotide sequence ID" value="NZ_AQWJ01000011.1"/>
</dbReference>
<keyword evidence="1" id="KW-0732">Signal</keyword>
<evidence type="ECO:0000313" key="2">
    <source>
        <dbReference type="EMBL" id="EGK04771.1"/>
    </source>
</evidence>
<protein>
    <recommendedName>
        <fullName evidence="4">Peptidase S74 domain-containing protein</fullName>
    </recommendedName>
</protein>
<feature type="signal peptide" evidence="1">
    <location>
        <begin position="1"/>
        <end position="19"/>
    </location>
</feature>
<dbReference type="HOGENOM" id="CLU_044440_2_0_10"/>
<reference evidence="2 3" key="1">
    <citation type="submission" date="2011-04" db="EMBL/GenBank/DDBJ databases">
        <title>The Genome Sequence of Dysgonomonas mossii DSM 22836.</title>
        <authorList>
            <consortium name="The Broad Institute Genome Sequencing Platform"/>
            <person name="Earl A."/>
            <person name="Ward D."/>
            <person name="Feldgarden M."/>
            <person name="Gevers D."/>
            <person name="Pudlo N."/>
            <person name="Martens E."/>
            <person name="Allen-Vercoe E."/>
            <person name="Young S.K."/>
            <person name="Zeng Q."/>
            <person name="Gargeya S."/>
            <person name="Fitzgerald M."/>
            <person name="Haas B."/>
            <person name="Abouelleil A."/>
            <person name="Alvarado L."/>
            <person name="Arachchi H.M."/>
            <person name="Berlin A."/>
            <person name="Brown A."/>
            <person name="Chapman S.B."/>
            <person name="Chen Z."/>
            <person name="Dunbar C."/>
            <person name="Freedman E."/>
            <person name="Gearin G."/>
            <person name="Gellesch M."/>
            <person name="Goldberg J."/>
            <person name="Griggs A."/>
            <person name="Gujja S."/>
            <person name="Heiman D."/>
            <person name="Howarth C."/>
            <person name="Larson L."/>
            <person name="Lui A."/>
            <person name="MacDonald P.J.P."/>
            <person name="Mehta T."/>
            <person name="Montmayeur A."/>
            <person name="Murphy C."/>
            <person name="Neiman D."/>
            <person name="Pearson M."/>
            <person name="Priest M."/>
            <person name="Roberts A."/>
            <person name="Saif S."/>
            <person name="Shea T."/>
            <person name="Shenoy N."/>
            <person name="Sisk P."/>
            <person name="Stolte C."/>
            <person name="Sykes S."/>
            <person name="Yandava C."/>
            <person name="Wortman J."/>
            <person name="Nusbaum C."/>
            <person name="Birren B."/>
        </authorList>
    </citation>
    <scope>NUCLEOTIDE SEQUENCE [LARGE SCALE GENOMIC DNA]</scope>
    <source>
        <strain evidence="2 3">DSM 22836</strain>
    </source>
</reference>
<organism evidence="2 3">
    <name type="scientific">Dysgonomonas mossii DSM 22836</name>
    <dbReference type="NCBI Taxonomy" id="742767"/>
    <lineage>
        <taxon>Bacteria</taxon>
        <taxon>Pseudomonadati</taxon>
        <taxon>Bacteroidota</taxon>
        <taxon>Bacteroidia</taxon>
        <taxon>Bacteroidales</taxon>
        <taxon>Dysgonomonadaceae</taxon>
        <taxon>Dysgonomonas</taxon>
    </lineage>
</organism>
<evidence type="ECO:0000313" key="3">
    <source>
        <dbReference type="Proteomes" id="UP000006420"/>
    </source>
</evidence>
<evidence type="ECO:0008006" key="4">
    <source>
        <dbReference type="Google" id="ProtNLM"/>
    </source>
</evidence>